<comment type="caution">
    <text evidence="1">The sequence shown here is derived from an EMBL/GenBank/DDBJ whole genome shotgun (WGS) entry which is preliminary data.</text>
</comment>
<proteinExistence type="predicted"/>
<gene>
    <name evidence="1" type="ORF">LCGC14_3114800</name>
</gene>
<sequence length="48" mass="5390">MAKELNIIEYPNALGSGVNVKIVHNPLFDGSLENYKNRSDCKVLIMKI</sequence>
<accession>A0A0F8YTZ2</accession>
<dbReference type="EMBL" id="LAZR01067501">
    <property type="protein sequence ID" value="KKK51451.1"/>
    <property type="molecule type" value="Genomic_DNA"/>
</dbReference>
<organism evidence="1">
    <name type="scientific">marine sediment metagenome</name>
    <dbReference type="NCBI Taxonomy" id="412755"/>
    <lineage>
        <taxon>unclassified sequences</taxon>
        <taxon>metagenomes</taxon>
        <taxon>ecological metagenomes</taxon>
    </lineage>
</organism>
<dbReference type="AlphaFoldDB" id="A0A0F8YTZ2"/>
<reference evidence="1" key="1">
    <citation type="journal article" date="2015" name="Nature">
        <title>Complex archaea that bridge the gap between prokaryotes and eukaryotes.</title>
        <authorList>
            <person name="Spang A."/>
            <person name="Saw J.H."/>
            <person name="Jorgensen S.L."/>
            <person name="Zaremba-Niedzwiedzka K."/>
            <person name="Martijn J."/>
            <person name="Lind A.E."/>
            <person name="van Eijk R."/>
            <person name="Schleper C."/>
            <person name="Guy L."/>
            <person name="Ettema T.J."/>
        </authorList>
    </citation>
    <scope>NUCLEOTIDE SEQUENCE</scope>
</reference>
<protein>
    <submittedName>
        <fullName evidence="1">Uncharacterized protein</fullName>
    </submittedName>
</protein>
<evidence type="ECO:0000313" key="1">
    <source>
        <dbReference type="EMBL" id="KKK51451.1"/>
    </source>
</evidence>
<name>A0A0F8YTZ2_9ZZZZ</name>